<dbReference type="VEuPathDB" id="FungiDB:FOMG_19860"/>
<feature type="transmembrane region" description="Helical" evidence="1">
    <location>
        <begin position="20"/>
        <end position="37"/>
    </location>
</feature>
<organism evidence="2">
    <name type="scientific">Fusarium oxysporum f. sp. melonis 26406</name>
    <dbReference type="NCBI Taxonomy" id="1089452"/>
    <lineage>
        <taxon>Eukaryota</taxon>
        <taxon>Fungi</taxon>
        <taxon>Dikarya</taxon>
        <taxon>Ascomycota</taxon>
        <taxon>Pezizomycotina</taxon>
        <taxon>Sordariomycetes</taxon>
        <taxon>Hypocreomycetidae</taxon>
        <taxon>Hypocreales</taxon>
        <taxon>Nectriaceae</taxon>
        <taxon>Fusarium</taxon>
        <taxon>Fusarium oxysporum species complex</taxon>
    </lineage>
</organism>
<reference evidence="2" key="1">
    <citation type="submission" date="2012-04" db="EMBL/GenBank/DDBJ databases">
        <title>The Genome Sequence of Fusarium oxysporum melonis.</title>
        <authorList>
            <consortium name="The Broad Institute Genome Sequencing Platform"/>
            <person name="Ma L.-J."/>
            <person name="Gale L.R."/>
            <person name="Schwartz D.C."/>
            <person name="Zhou S."/>
            <person name="Corby-Kistler H."/>
            <person name="Young S.K."/>
            <person name="Zeng Q."/>
            <person name="Gargeya S."/>
            <person name="Fitzgerald M."/>
            <person name="Haas B."/>
            <person name="Abouelleil A."/>
            <person name="Alvarado L."/>
            <person name="Arachchi H.M."/>
            <person name="Berlin A."/>
            <person name="Brown A."/>
            <person name="Chapman S.B."/>
            <person name="Chen Z."/>
            <person name="Dunbar C."/>
            <person name="Freedman E."/>
            <person name="Gearin G."/>
            <person name="Goldberg J."/>
            <person name="Griggs A."/>
            <person name="Gujja S."/>
            <person name="Heiman D."/>
            <person name="Howarth C."/>
            <person name="Larson L."/>
            <person name="Lui A."/>
            <person name="MacDonald P.J.P."/>
            <person name="Montmayeur A."/>
            <person name="Murphy C."/>
            <person name="Neiman D."/>
            <person name="Pearson M."/>
            <person name="Priest M."/>
            <person name="Roberts A."/>
            <person name="Saif S."/>
            <person name="Shea T."/>
            <person name="Shenoy N."/>
            <person name="Sisk P."/>
            <person name="Stolte C."/>
            <person name="Sykes S."/>
            <person name="Wortman J."/>
            <person name="Nusbaum C."/>
            <person name="Birren B."/>
        </authorList>
    </citation>
    <scope>NUCLEOTIDE SEQUENCE</scope>
    <source>
        <strain evidence="2">26406</strain>
    </source>
</reference>
<dbReference type="EMBL" id="KI980988">
    <property type="protein sequence ID" value="EXK23360.1"/>
    <property type="molecule type" value="Genomic_DNA"/>
</dbReference>
<reference evidence="2" key="2">
    <citation type="submission" date="2014-02" db="EMBL/GenBank/DDBJ databases">
        <title>Annotation of the Genome Sequence of Fusarium oxysporum f. sp. melonis 26406.</title>
        <authorList>
            <consortium name="The Broad Institute Genomics Platform"/>
            <person name="Ma L.-J."/>
            <person name="Corby-Kistler H."/>
            <person name="Broz K."/>
            <person name="Gale L.R."/>
            <person name="Jonkers W."/>
            <person name="O'Donnell K."/>
            <person name="Ploetz R."/>
            <person name="Steinberg C."/>
            <person name="Schwartz D.C."/>
            <person name="VanEtten H."/>
            <person name="Zhou S."/>
            <person name="Young S.K."/>
            <person name="Zeng Q."/>
            <person name="Gargeya S."/>
            <person name="Fitzgerald M."/>
            <person name="Abouelleil A."/>
            <person name="Alvarado L."/>
            <person name="Chapman S.B."/>
            <person name="Gainer-Dewar J."/>
            <person name="Goldberg J."/>
            <person name="Griggs A."/>
            <person name="Gujja S."/>
            <person name="Hansen M."/>
            <person name="Howarth C."/>
            <person name="Imamovic A."/>
            <person name="Ireland A."/>
            <person name="Larimer J."/>
            <person name="McCowan C."/>
            <person name="Murphy C."/>
            <person name="Pearson M."/>
            <person name="Poon T.W."/>
            <person name="Priest M."/>
            <person name="Roberts A."/>
            <person name="Saif S."/>
            <person name="Shea T."/>
            <person name="Sykes S."/>
            <person name="Wortman J."/>
            <person name="Nusbaum C."/>
            <person name="Birren B."/>
        </authorList>
    </citation>
    <scope>NUCLEOTIDE SEQUENCE</scope>
    <source>
        <strain evidence="2">26406</strain>
    </source>
</reference>
<name>W9YVZ9_FUSOX</name>
<proteinExistence type="predicted"/>
<evidence type="ECO:0000313" key="2">
    <source>
        <dbReference type="EMBL" id="EXK23360.1"/>
    </source>
</evidence>
<protein>
    <submittedName>
        <fullName evidence="2">Uncharacterized protein</fullName>
    </submittedName>
</protein>
<dbReference type="AlphaFoldDB" id="W9YVZ9"/>
<sequence>MTLLVNMVLIAVPYMDRAMMIRLWISVGTVGLLRTISSTLHRVLMSL</sequence>
<keyword evidence="1" id="KW-0812">Transmembrane</keyword>
<accession>W9YVZ9</accession>
<keyword evidence="1" id="KW-1133">Transmembrane helix</keyword>
<keyword evidence="1" id="KW-0472">Membrane</keyword>
<dbReference type="Proteomes" id="UP000030703">
    <property type="component" value="Unassembled WGS sequence"/>
</dbReference>
<gene>
    <name evidence="2" type="ORF">FOMG_19860</name>
</gene>
<dbReference type="HOGENOM" id="CLU_3175448_0_0_1"/>
<evidence type="ECO:0000256" key="1">
    <source>
        <dbReference type="SAM" id="Phobius"/>
    </source>
</evidence>